<name>A0A2A5B8S6_9GAMM</name>
<feature type="domain" description="AB hydrolase-1" evidence="1">
    <location>
        <begin position="84"/>
        <end position="266"/>
    </location>
</feature>
<organism evidence="2 3">
    <name type="scientific">SAR86 cluster bacterium</name>
    <dbReference type="NCBI Taxonomy" id="2030880"/>
    <lineage>
        <taxon>Bacteria</taxon>
        <taxon>Pseudomonadati</taxon>
        <taxon>Pseudomonadota</taxon>
        <taxon>Gammaproteobacteria</taxon>
        <taxon>SAR86 cluster</taxon>
    </lineage>
</organism>
<sequence>MQQTHARKSPPCVNIGGSGPLLHFSHANGYPPLAYRALLEPFTRSHRVIASVHRPLWKPPSDPSSLKSWHVFGEDLIQLAEGLDQPLISVGHSMGSAAILIAAAKRPELFKSIVLIEPVLVPRRFLFALRLFGRFAKNKIPLVKKTLTRVDCWSDRQEAFDHFRPKHVFKDISDEVMWDYIQHGIYQSEDGTFRLAYSKEWEARCYTTVHSLWNLLPLITVPVLAIRGQSSDTIFPAAWAKWQSMLPHHEFIEIEDAGHLVPFEKPGLLVEEIQSWLNRN</sequence>
<comment type="caution">
    <text evidence="2">The sequence shown here is derived from an EMBL/GenBank/DDBJ whole genome shotgun (WGS) entry which is preliminary data.</text>
</comment>
<dbReference type="Proteomes" id="UP000218327">
    <property type="component" value="Unassembled WGS sequence"/>
</dbReference>
<protein>
    <recommendedName>
        <fullName evidence="1">AB hydrolase-1 domain-containing protein</fullName>
    </recommendedName>
</protein>
<dbReference type="SUPFAM" id="SSF53474">
    <property type="entry name" value="alpha/beta-Hydrolases"/>
    <property type="match status" value="1"/>
</dbReference>
<dbReference type="InterPro" id="IPR000073">
    <property type="entry name" value="AB_hydrolase_1"/>
</dbReference>
<proteinExistence type="predicted"/>
<evidence type="ECO:0000259" key="1">
    <source>
        <dbReference type="Pfam" id="PF00561"/>
    </source>
</evidence>
<evidence type="ECO:0000313" key="3">
    <source>
        <dbReference type="Proteomes" id="UP000218327"/>
    </source>
</evidence>
<accession>A0A2A5B8S6</accession>
<dbReference type="PANTHER" id="PTHR43689:SF8">
    <property type="entry name" value="ALPHA_BETA-HYDROLASES SUPERFAMILY PROTEIN"/>
    <property type="match status" value="1"/>
</dbReference>
<dbReference type="PANTHER" id="PTHR43689">
    <property type="entry name" value="HYDROLASE"/>
    <property type="match status" value="1"/>
</dbReference>
<evidence type="ECO:0000313" key="2">
    <source>
        <dbReference type="EMBL" id="PCJ27967.1"/>
    </source>
</evidence>
<dbReference type="InterPro" id="IPR029058">
    <property type="entry name" value="AB_hydrolase_fold"/>
</dbReference>
<dbReference type="Pfam" id="PF00561">
    <property type="entry name" value="Abhydrolase_1"/>
    <property type="match status" value="1"/>
</dbReference>
<dbReference type="AlphaFoldDB" id="A0A2A5B8S6"/>
<reference evidence="3" key="1">
    <citation type="submission" date="2017-08" db="EMBL/GenBank/DDBJ databases">
        <title>A dynamic microbial community with high functional redundancy inhabits the cold, oxic subseafloor aquifer.</title>
        <authorList>
            <person name="Tully B.J."/>
            <person name="Wheat C.G."/>
            <person name="Glazer B.T."/>
            <person name="Huber J.A."/>
        </authorList>
    </citation>
    <scope>NUCLEOTIDE SEQUENCE [LARGE SCALE GENOMIC DNA]</scope>
</reference>
<dbReference type="Gene3D" id="3.40.50.1820">
    <property type="entry name" value="alpha/beta hydrolase"/>
    <property type="match status" value="1"/>
</dbReference>
<dbReference type="EMBL" id="NVVJ01000004">
    <property type="protein sequence ID" value="PCJ27967.1"/>
    <property type="molecule type" value="Genomic_DNA"/>
</dbReference>
<gene>
    <name evidence="2" type="ORF">COA96_02045</name>
</gene>